<feature type="compositionally biased region" description="Pro residues" evidence="1">
    <location>
        <begin position="73"/>
        <end position="88"/>
    </location>
</feature>
<dbReference type="Gene3D" id="2.20.140.10">
    <property type="entry name" value="WGR domain"/>
    <property type="match status" value="1"/>
</dbReference>
<evidence type="ECO:0000256" key="1">
    <source>
        <dbReference type="SAM" id="MobiDB-lite"/>
    </source>
</evidence>
<feature type="non-terminal residue" evidence="3">
    <location>
        <position position="701"/>
    </location>
</feature>
<dbReference type="Proteomes" id="UP000262538">
    <property type="component" value="Unassembled WGS sequence"/>
</dbReference>
<proteinExistence type="predicted"/>
<keyword evidence="4" id="KW-1185">Reference proteome</keyword>
<dbReference type="EMBL" id="QFZU02000089">
    <property type="protein sequence ID" value="RGA03189.1"/>
    <property type="molecule type" value="Genomic_DNA"/>
</dbReference>
<dbReference type="PROSITE" id="PS51977">
    <property type="entry name" value="WGR"/>
    <property type="match status" value="1"/>
</dbReference>
<gene>
    <name evidence="3" type="ORF">DI270_020590</name>
</gene>
<evidence type="ECO:0000259" key="2">
    <source>
        <dbReference type="PROSITE" id="PS51977"/>
    </source>
</evidence>
<feature type="domain" description="WGR" evidence="2">
    <location>
        <begin position="1"/>
        <end position="79"/>
    </location>
</feature>
<dbReference type="InterPro" id="IPR036930">
    <property type="entry name" value="WGR_dom_sf"/>
</dbReference>
<dbReference type="InterPro" id="IPR008893">
    <property type="entry name" value="WGR_domain"/>
</dbReference>
<evidence type="ECO:0000313" key="4">
    <source>
        <dbReference type="Proteomes" id="UP000262538"/>
    </source>
</evidence>
<evidence type="ECO:0000313" key="3">
    <source>
        <dbReference type="EMBL" id="RGA03189.1"/>
    </source>
</evidence>
<name>A0ABX9LGT8_9ACTN</name>
<organism evidence="3 4">
    <name type="scientific">Microbispora triticiradicis</name>
    <dbReference type="NCBI Taxonomy" id="2200763"/>
    <lineage>
        <taxon>Bacteria</taxon>
        <taxon>Bacillati</taxon>
        <taxon>Actinomycetota</taxon>
        <taxon>Actinomycetes</taxon>
        <taxon>Streptosporangiales</taxon>
        <taxon>Streptosporangiaceae</taxon>
        <taxon>Microbispora</taxon>
    </lineage>
</organism>
<dbReference type="Pfam" id="PF05406">
    <property type="entry name" value="WGR"/>
    <property type="match status" value="1"/>
</dbReference>
<sequence length="701" mass="74381">MLTYVGGGSAKFWEVRQDGTELNIRYGRLGAAGQTQVKSFGSAAAATVAADKLVAEKLRKGYAEDEAAAAPVTSPPVTSPPVTSPPATSPAEIAAEDEDRLTMPAAWLRALHPRRGGVKVTVKRPDPGAPAELAARVDGQRQLIRDSLAKCSDPEIAAAGAAYLAGEPTPLGAAVAASVVAESVPWNERTSLTLFADAWLAERGPVFAATAVIELASLGLDATVYPRPVRRLATDESVNHWYGRPWMEIANRVRAVLSTAPDDEYAEVVAALAASREDGLHQRVAASYLAPTEVEWVTDDCAEVSRVNPDLALELVAAVGTPEHAALIASHVQGYYSMHSLALPATLVDGIGTAAVPVLAGWFDDLYDAESRRRLLSVLAELPSDAAMRALLDRIDHKHAEPAFLRAAARFPRRAMRMLAASGGTSGGKVPDTLLRAHVLAHPGLVDEVLASVDATAAGRINKITAAPSVPVAPLDALPEVLVSPPWTRPRTVRKPVVVNDLVCTDEPAVVWRPGERDTWSSARPEHRSWDRSRHEWKKVASRIAAQIAAGGQTPSYAFDEIALFVAGPDELAAPLIGKWRPGDLWGVSEWMPQVAARFGPAALPMMLDSARRAPVQVAPLLLPFAGPEIAVLMAEWLSRLKSVRASALAWLARHPETAARALIPAALGRPGVPRRQAERALAVLAAGGGRDAVTEAAAGY</sequence>
<dbReference type="CDD" id="cd07996">
    <property type="entry name" value="WGR_MMR_like"/>
    <property type="match status" value="1"/>
</dbReference>
<protein>
    <submittedName>
        <fullName evidence="3">WGR domain-containing protein</fullName>
    </submittedName>
</protein>
<comment type="caution">
    <text evidence="3">The sequence shown here is derived from an EMBL/GenBank/DDBJ whole genome shotgun (WGS) entry which is preliminary data.</text>
</comment>
<dbReference type="InterPro" id="IPR049809">
    <property type="entry name" value="YehF/YfeS-like_WGR"/>
</dbReference>
<reference evidence="3 4" key="1">
    <citation type="submission" date="2018-08" db="EMBL/GenBank/DDBJ databases">
        <title>Microbispora. triticiradicis sp. nov., a novel actinomycete isolated from the root of wheat (Triticum aestivum L.)).</title>
        <authorList>
            <person name="Han C."/>
        </authorList>
    </citation>
    <scope>NUCLEOTIDE SEQUENCE [LARGE SCALE GENOMIC DNA]</scope>
    <source>
        <strain evidence="3 4">NEAU-HRDPA2-9</strain>
    </source>
</reference>
<accession>A0ABX9LGT8</accession>
<dbReference type="SMART" id="SM00773">
    <property type="entry name" value="WGR"/>
    <property type="match status" value="1"/>
</dbReference>
<feature type="region of interest" description="Disordered" evidence="1">
    <location>
        <begin position="66"/>
        <end position="98"/>
    </location>
</feature>
<dbReference type="SUPFAM" id="SSF142921">
    <property type="entry name" value="WGR domain-like"/>
    <property type="match status" value="1"/>
</dbReference>